<organism evidence="4">
    <name type="scientific">Anisakis simplex</name>
    <name type="common">Herring worm</name>
    <dbReference type="NCBI Taxonomy" id="6269"/>
    <lineage>
        <taxon>Eukaryota</taxon>
        <taxon>Metazoa</taxon>
        <taxon>Ecdysozoa</taxon>
        <taxon>Nematoda</taxon>
        <taxon>Chromadorea</taxon>
        <taxon>Rhabditida</taxon>
        <taxon>Spirurina</taxon>
        <taxon>Ascaridomorpha</taxon>
        <taxon>Ascaridoidea</taxon>
        <taxon>Anisakidae</taxon>
        <taxon>Anisakis</taxon>
        <taxon>Anisakis simplex complex</taxon>
    </lineage>
</organism>
<dbReference type="Proteomes" id="UP000267096">
    <property type="component" value="Unassembled WGS sequence"/>
</dbReference>
<feature type="domain" description="ShKT" evidence="1">
    <location>
        <begin position="56"/>
        <end position="89"/>
    </location>
</feature>
<dbReference type="WBParaSite" id="ASIM_0001499401-mRNA-1">
    <property type="protein sequence ID" value="ASIM_0001499401-mRNA-1"/>
    <property type="gene ID" value="ASIM_0001499401"/>
</dbReference>
<name>A0A0M3K266_ANISI</name>
<evidence type="ECO:0000259" key="1">
    <source>
        <dbReference type="SMART" id="SM00254"/>
    </source>
</evidence>
<proteinExistence type="predicted"/>
<evidence type="ECO:0000313" key="3">
    <source>
        <dbReference type="Proteomes" id="UP000267096"/>
    </source>
</evidence>
<keyword evidence="3" id="KW-1185">Reference proteome</keyword>
<reference evidence="4" key="1">
    <citation type="submission" date="2017-02" db="UniProtKB">
        <authorList>
            <consortium name="WormBaseParasite"/>
        </authorList>
    </citation>
    <scope>IDENTIFICATION</scope>
</reference>
<dbReference type="InterPro" id="IPR003582">
    <property type="entry name" value="ShKT_dom"/>
</dbReference>
<evidence type="ECO:0000313" key="2">
    <source>
        <dbReference type="EMBL" id="VDK52305.1"/>
    </source>
</evidence>
<dbReference type="AlphaFoldDB" id="A0A0M3K266"/>
<dbReference type="EMBL" id="UYRR01031741">
    <property type="protein sequence ID" value="VDK52305.1"/>
    <property type="molecule type" value="Genomic_DNA"/>
</dbReference>
<gene>
    <name evidence="2" type="ORF">ASIM_LOCUS14404</name>
</gene>
<evidence type="ECO:0000313" key="4">
    <source>
        <dbReference type="WBParaSite" id="ASIM_0001499401-mRNA-1"/>
    </source>
</evidence>
<dbReference type="SMART" id="SM00254">
    <property type="entry name" value="ShKT"/>
    <property type="match status" value="2"/>
</dbReference>
<sequence>MPNPGCKDEFRNCTELFMNCGEDAEFEKGCQKTCEKCPLPIAKSYELAIRRSSVDGCGNYNDDCANAFYVCGVSNEYEMLCPKTCELCYTKDILDVNRELEKCEIIYGKYFCNRLIITCAKSVDQNFGRDSSEPKSIRVAKCLAAEDVFLLCTARHDAEYCNKLLSACSQVTNTPIPYPLPGQPGQLPEAIEKCVSSEFSIALCYARNSPGVCQLWMKQCEIPSTNARLTHEQQQCMKNKDVVVVCKSKHSKMFCDKLGAACSQVTNTPIPEVGYGPEYMLPEAISLCIASEYYIAVCYVENGIQLCQLWMSYCYIYSIPTHLTPEQKNCMEEKKSLRLCYSRFGAQQCDRWSLLCKGVDSKGNMASSKAYKNCINSQVVLHKCKVKRGEIFCYKLEAACCAIFGVAVPSETVHILPQKVVNCIGSEDVVAVCRAEYDTAYCDKLIKACAELTGTSEQLTSSDSRHRLPHAVAIWNYIAFCYVRHGAQVCKDWMKVCKIQFWNGEITSAQKQCVENQNSIGHCYKDHGVEKCNRWTEMCKTLGLSTDPDSNDAYMICIDTQYPMAICGAKFDPELCNKLVVVCGQIFNVPIPEMTSISDYKLPTVIATCITTETYAAICYIRSGAEVCNRWMRACNIVITTGKLTIAQKQCVEEQGGALQTCISKHGVSFCYQLVITCSTMLGVTITGNRFEKIPRSILDCISTSDPLVLCKVKHGFDYCDRLRAACFEITGIQIQPGVLGNRLPDTVAKCISTEMFISTCITRYGADKCTTWSKVCNIVDFTGKVTLTMTDMDCMKTQWVTETCVSKYSQHFCTKLRASCSSLLGEPDGADTVTILSSKVLVCISTDTNELKRCISKYGSSYCYQLILYCSRTLRVTLPPGPLQNIPLAIANCIFTDDPMILCTVKYGADYCNSLQNACSEVTGVTIPFYTTATKLPDEIAQCIITENVIAVCYAEDGDALCKAWMSACKIAIPKWQLSPIEIKCIKNSEFSIVLSSIFLHCIDW</sequence>
<accession>A0A0M3K266</accession>
<feature type="domain" description="ShKT" evidence="1">
    <location>
        <begin position="5"/>
        <end position="38"/>
    </location>
</feature>
<reference evidence="2 3" key="2">
    <citation type="submission" date="2018-11" db="EMBL/GenBank/DDBJ databases">
        <authorList>
            <consortium name="Pathogen Informatics"/>
        </authorList>
    </citation>
    <scope>NUCLEOTIDE SEQUENCE [LARGE SCALE GENOMIC DNA]</scope>
</reference>
<protein>
    <submittedName>
        <fullName evidence="4">ShKT domain-containing protein</fullName>
    </submittedName>
</protein>